<feature type="transmembrane region" description="Helical" evidence="1">
    <location>
        <begin position="20"/>
        <end position="41"/>
    </location>
</feature>
<dbReference type="InterPro" id="IPR028087">
    <property type="entry name" value="Tad_N"/>
</dbReference>
<proteinExistence type="predicted"/>
<comment type="caution">
    <text evidence="3">The sequence shown here is derived from an EMBL/GenBank/DDBJ whole genome shotgun (WGS) entry which is preliminary data.</text>
</comment>
<protein>
    <recommendedName>
        <fullName evidence="2">Putative Flp pilus-assembly TadG-like N-terminal domain-containing protein</fullName>
    </recommendedName>
</protein>
<dbReference type="NCBIfam" id="TIGR03816">
    <property type="entry name" value="tadE_like_DECH"/>
    <property type="match status" value="1"/>
</dbReference>
<dbReference type="Proteomes" id="UP001500320">
    <property type="component" value="Unassembled WGS sequence"/>
</dbReference>
<accession>A0ABP6P1Y9</accession>
<evidence type="ECO:0000256" key="1">
    <source>
        <dbReference type="SAM" id="Phobius"/>
    </source>
</evidence>
<evidence type="ECO:0000259" key="2">
    <source>
        <dbReference type="Pfam" id="PF13400"/>
    </source>
</evidence>
<evidence type="ECO:0000313" key="3">
    <source>
        <dbReference type="EMBL" id="GAA3164611.1"/>
    </source>
</evidence>
<gene>
    <name evidence="3" type="ORF">GCM10010466_64410</name>
</gene>
<keyword evidence="1" id="KW-0472">Membrane</keyword>
<evidence type="ECO:0000313" key="4">
    <source>
        <dbReference type="Proteomes" id="UP001500320"/>
    </source>
</evidence>
<dbReference type="RefSeq" id="WP_344866229.1">
    <property type="nucleotide sequence ID" value="NZ_BAAAUT010000086.1"/>
</dbReference>
<name>A0ABP6P1Y9_9ACTN</name>
<keyword evidence="4" id="KW-1185">Reference proteome</keyword>
<keyword evidence="1" id="KW-0812">Transmembrane</keyword>
<dbReference type="Pfam" id="PF13400">
    <property type="entry name" value="Tad"/>
    <property type="match status" value="1"/>
</dbReference>
<dbReference type="EMBL" id="BAAAUT010000086">
    <property type="protein sequence ID" value="GAA3164611.1"/>
    <property type="molecule type" value="Genomic_DNA"/>
</dbReference>
<organism evidence="3 4">
    <name type="scientific">Planomonospora alba</name>
    <dbReference type="NCBI Taxonomy" id="161354"/>
    <lineage>
        <taxon>Bacteria</taxon>
        <taxon>Bacillati</taxon>
        <taxon>Actinomycetota</taxon>
        <taxon>Actinomycetes</taxon>
        <taxon>Streptosporangiales</taxon>
        <taxon>Streptosporangiaceae</taxon>
        <taxon>Planomonospora</taxon>
    </lineage>
</organism>
<keyword evidence="1" id="KW-1133">Transmembrane helix</keyword>
<dbReference type="InterPro" id="IPR021202">
    <property type="entry name" value="Rv3654c-like"/>
</dbReference>
<reference evidence="4" key="1">
    <citation type="journal article" date="2019" name="Int. J. Syst. Evol. Microbiol.">
        <title>The Global Catalogue of Microorganisms (GCM) 10K type strain sequencing project: providing services to taxonomists for standard genome sequencing and annotation.</title>
        <authorList>
            <consortium name="The Broad Institute Genomics Platform"/>
            <consortium name="The Broad Institute Genome Sequencing Center for Infectious Disease"/>
            <person name="Wu L."/>
            <person name="Ma J."/>
        </authorList>
    </citation>
    <scope>NUCLEOTIDE SEQUENCE [LARGE SCALE GENOMIC DNA]</scope>
    <source>
        <strain evidence="4">JCM 9373</strain>
    </source>
</reference>
<sequence>MRGFAAGAADRRERGSATIWVIGVVAVLFTAVAAVVFAGTVRVARHRAQTAADLGALAAARLVFSDPGRACARAAPLVAENGAGLVGCSASGDGIVAVQVAVRFSLPVMRSGEVRARARAGPVFVADSTGRAAGWAEPAVTGWEAGDPEAR</sequence>
<feature type="domain" description="Putative Flp pilus-assembly TadG-like N-terminal" evidence="2">
    <location>
        <begin position="15"/>
        <end position="61"/>
    </location>
</feature>